<dbReference type="EMBL" id="LQPG01000007">
    <property type="protein sequence ID" value="ORW13768.1"/>
    <property type="molecule type" value="Genomic_DNA"/>
</dbReference>
<accession>A0A1X1YRN7</accession>
<protein>
    <recommendedName>
        <fullName evidence="3">Cupin 2 conserved barrel domain-containing protein</fullName>
    </recommendedName>
</protein>
<gene>
    <name evidence="1" type="ORF">AWC16_03090</name>
</gene>
<reference evidence="1 2" key="1">
    <citation type="submission" date="2016-01" db="EMBL/GenBank/DDBJ databases">
        <title>The new phylogeny of the genus Mycobacterium.</title>
        <authorList>
            <person name="Tarcisio F."/>
            <person name="Conor M."/>
            <person name="Antonella G."/>
            <person name="Elisabetta G."/>
            <person name="Giulia F.S."/>
            <person name="Sara T."/>
            <person name="Anna F."/>
            <person name="Clotilde B."/>
            <person name="Roberto B."/>
            <person name="Veronica D.S."/>
            <person name="Fabio R."/>
            <person name="Monica P."/>
            <person name="Olivier J."/>
            <person name="Enrico T."/>
            <person name="Nicola S."/>
        </authorList>
    </citation>
    <scope>NUCLEOTIDE SEQUENCE [LARGE SCALE GENOMIC DNA]</scope>
    <source>
        <strain evidence="1 2">DSM 45394</strain>
    </source>
</reference>
<sequence>MAETFGIYEQQLDWVAVSTLFGFDGAVPASIGNLGKYLGRPGDDRGPWFYLVKHPPHTRVPRHTHSSGVCHFLLDGSWLVGDEEPQLFLPGYFHYEEPGAYWGPMRSGSEGSRFIAVYGDRPDFIPAQGKGLR</sequence>
<evidence type="ECO:0000313" key="1">
    <source>
        <dbReference type="EMBL" id="ORW13768.1"/>
    </source>
</evidence>
<dbReference type="InterPro" id="IPR011051">
    <property type="entry name" value="RmlC_Cupin_sf"/>
</dbReference>
<dbReference type="OrthoDB" id="7594692at2"/>
<dbReference type="SUPFAM" id="SSF51182">
    <property type="entry name" value="RmlC-like cupins"/>
    <property type="match status" value="1"/>
</dbReference>
<dbReference type="STRING" id="1108812.AWC16_03090"/>
<name>A0A1X1YRN7_9MYCO</name>
<dbReference type="Proteomes" id="UP000193866">
    <property type="component" value="Unassembled WGS sequence"/>
</dbReference>
<comment type="caution">
    <text evidence="1">The sequence shown here is derived from an EMBL/GenBank/DDBJ whole genome shotgun (WGS) entry which is preliminary data.</text>
</comment>
<dbReference type="Gene3D" id="2.60.120.10">
    <property type="entry name" value="Jelly Rolls"/>
    <property type="match status" value="1"/>
</dbReference>
<proteinExistence type="predicted"/>
<dbReference type="AlphaFoldDB" id="A0A1X1YRN7"/>
<organism evidence="1 2">
    <name type="scientific">Mycolicibacter longobardus</name>
    <dbReference type="NCBI Taxonomy" id="1108812"/>
    <lineage>
        <taxon>Bacteria</taxon>
        <taxon>Bacillati</taxon>
        <taxon>Actinomycetota</taxon>
        <taxon>Actinomycetes</taxon>
        <taxon>Mycobacteriales</taxon>
        <taxon>Mycobacteriaceae</taxon>
        <taxon>Mycolicibacter</taxon>
    </lineage>
</organism>
<evidence type="ECO:0008006" key="3">
    <source>
        <dbReference type="Google" id="ProtNLM"/>
    </source>
</evidence>
<evidence type="ECO:0000313" key="2">
    <source>
        <dbReference type="Proteomes" id="UP000193866"/>
    </source>
</evidence>
<dbReference type="RefSeq" id="WP_085263064.1">
    <property type="nucleotide sequence ID" value="NZ_JACKVG010000012.1"/>
</dbReference>
<dbReference type="InterPro" id="IPR014710">
    <property type="entry name" value="RmlC-like_jellyroll"/>
</dbReference>
<keyword evidence="2" id="KW-1185">Reference proteome</keyword>